<feature type="domain" description="UVR" evidence="9">
    <location>
        <begin position="205"/>
        <end position="240"/>
    </location>
</feature>
<dbReference type="PROSITE" id="PS50165">
    <property type="entry name" value="UVRC"/>
    <property type="match status" value="1"/>
</dbReference>
<feature type="compositionally biased region" description="Basic and acidic residues" evidence="8">
    <location>
        <begin position="459"/>
        <end position="470"/>
    </location>
</feature>
<dbReference type="InterPro" id="IPR050066">
    <property type="entry name" value="UvrABC_protein_C"/>
</dbReference>
<dbReference type="PROSITE" id="PS50151">
    <property type="entry name" value="UVR"/>
    <property type="match status" value="1"/>
</dbReference>
<evidence type="ECO:0000259" key="10">
    <source>
        <dbReference type="PROSITE" id="PS50164"/>
    </source>
</evidence>
<organism evidence="12 13">
    <name type="scientific">Sulfurifustis variabilis</name>
    <dbReference type="NCBI Taxonomy" id="1675686"/>
    <lineage>
        <taxon>Bacteria</taxon>
        <taxon>Pseudomonadati</taxon>
        <taxon>Pseudomonadota</taxon>
        <taxon>Gammaproteobacteria</taxon>
        <taxon>Acidiferrobacterales</taxon>
        <taxon>Acidiferrobacteraceae</taxon>
        <taxon>Sulfurifustis</taxon>
    </lineage>
</organism>
<dbReference type="SMART" id="SM00278">
    <property type="entry name" value="HhH1"/>
    <property type="match status" value="2"/>
</dbReference>
<protein>
    <recommendedName>
        <fullName evidence="7">UvrABC system protein C</fullName>
        <shortName evidence="7">Protein UvrC</shortName>
    </recommendedName>
    <alternativeName>
        <fullName evidence="7">Excinuclease ABC subunit C</fullName>
    </alternativeName>
</protein>
<dbReference type="Gene3D" id="4.10.860.10">
    <property type="entry name" value="UVR domain"/>
    <property type="match status" value="1"/>
</dbReference>
<keyword evidence="5 7" id="KW-0234">DNA repair</keyword>
<dbReference type="NCBIfam" id="TIGR00194">
    <property type="entry name" value="uvrC"/>
    <property type="match status" value="1"/>
</dbReference>
<keyword evidence="4 7" id="KW-0267">Excision nuclease</keyword>
<keyword evidence="3 7" id="KW-0228">DNA excision</keyword>
<evidence type="ECO:0000256" key="4">
    <source>
        <dbReference type="ARBA" id="ARBA00022881"/>
    </source>
</evidence>
<dbReference type="InterPro" id="IPR038476">
    <property type="entry name" value="UvrC_RNase_H_dom_sf"/>
</dbReference>
<dbReference type="PANTHER" id="PTHR30562:SF1">
    <property type="entry name" value="UVRABC SYSTEM PROTEIN C"/>
    <property type="match status" value="1"/>
</dbReference>
<evidence type="ECO:0000256" key="1">
    <source>
        <dbReference type="ARBA" id="ARBA00022490"/>
    </source>
</evidence>
<reference evidence="12 13" key="1">
    <citation type="submission" date="2015-08" db="EMBL/GenBank/DDBJ databases">
        <title>Complete genome sequence of Sulfurifustis variabilis.</title>
        <authorList>
            <person name="Miura A."/>
            <person name="Kojima H."/>
            <person name="Fukui M."/>
        </authorList>
    </citation>
    <scope>NUCLEOTIDE SEQUENCE [LARGE SCALE GENOMIC DNA]</scope>
    <source>
        <strain evidence="13">skN76</strain>
    </source>
</reference>
<accession>A0A1B4V418</accession>
<dbReference type="InterPro" id="IPR001162">
    <property type="entry name" value="UvrC_RNase_H_dom"/>
</dbReference>
<dbReference type="Gene3D" id="3.40.1440.10">
    <property type="entry name" value="GIY-YIG endonuclease"/>
    <property type="match status" value="1"/>
</dbReference>
<evidence type="ECO:0000256" key="8">
    <source>
        <dbReference type="SAM" id="MobiDB-lite"/>
    </source>
</evidence>
<dbReference type="GO" id="GO:0003677">
    <property type="term" value="F:DNA binding"/>
    <property type="evidence" value="ECO:0007669"/>
    <property type="project" value="UniProtKB-UniRule"/>
</dbReference>
<dbReference type="InterPro" id="IPR004791">
    <property type="entry name" value="UvrC"/>
</dbReference>
<comment type="similarity">
    <text evidence="7">Belongs to the UvrC family.</text>
</comment>
<dbReference type="InterPro" id="IPR001943">
    <property type="entry name" value="UVR_dom"/>
</dbReference>
<feature type="region of interest" description="Disordered" evidence="8">
    <location>
        <begin position="458"/>
        <end position="492"/>
    </location>
</feature>
<dbReference type="Proteomes" id="UP000218899">
    <property type="component" value="Chromosome"/>
</dbReference>
<dbReference type="SUPFAM" id="SSF82771">
    <property type="entry name" value="GIY-YIG endonuclease"/>
    <property type="match status" value="1"/>
</dbReference>
<dbReference type="PROSITE" id="PS50164">
    <property type="entry name" value="GIY_YIG"/>
    <property type="match status" value="1"/>
</dbReference>
<proteinExistence type="inferred from homology"/>
<evidence type="ECO:0000256" key="5">
    <source>
        <dbReference type="ARBA" id="ARBA00023204"/>
    </source>
</evidence>
<evidence type="ECO:0000256" key="6">
    <source>
        <dbReference type="ARBA" id="ARBA00023236"/>
    </source>
</evidence>
<dbReference type="EMBL" id="AP014936">
    <property type="protein sequence ID" value="BAU48266.1"/>
    <property type="molecule type" value="Genomic_DNA"/>
</dbReference>
<dbReference type="Gene3D" id="1.10.150.20">
    <property type="entry name" value="5' to 3' exonuclease, C-terminal subdomain"/>
    <property type="match status" value="1"/>
</dbReference>
<dbReference type="PANTHER" id="PTHR30562">
    <property type="entry name" value="UVRC/OXIDOREDUCTASE"/>
    <property type="match status" value="1"/>
</dbReference>
<keyword evidence="6 7" id="KW-0742">SOS response</keyword>
<dbReference type="GO" id="GO:0009380">
    <property type="term" value="C:excinuclease repair complex"/>
    <property type="evidence" value="ECO:0007669"/>
    <property type="project" value="InterPro"/>
</dbReference>
<evidence type="ECO:0000256" key="2">
    <source>
        <dbReference type="ARBA" id="ARBA00022763"/>
    </source>
</evidence>
<feature type="domain" description="UvrC family homology region profile" evidence="11">
    <location>
        <begin position="255"/>
        <end position="517"/>
    </location>
</feature>
<dbReference type="CDD" id="cd10434">
    <property type="entry name" value="GIY-YIG_UvrC_Cho"/>
    <property type="match status" value="1"/>
</dbReference>
<feature type="domain" description="GIY-YIG" evidence="10">
    <location>
        <begin position="15"/>
        <end position="95"/>
    </location>
</feature>
<dbReference type="Pfam" id="PF02151">
    <property type="entry name" value="UVR"/>
    <property type="match status" value="1"/>
</dbReference>
<dbReference type="KEGG" id="sva:SVA_1709"/>
<dbReference type="InterPro" id="IPR010994">
    <property type="entry name" value="RuvA_2-like"/>
</dbReference>
<evidence type="ECO:0000259" key="11">
    <source>
        <dbReference type="PROSITE" id="PS50165"/>
    </source>
</evidence>
<dbReference type="SMART" id="SM00465">
    <property type="entry name" value="GIYc"/>
    <property type="match status" value="1"/>
</dbReference>
<dbReference type="AlphaFoldDB" id="A0A1B4V418"/>
<dbReference type="NCBIfam" id="NF001824">
    <property type="entry name" value="PRK00558.1-5"/>
    <property type="match status" value="1"/>
</dbReference>
<dbReference type="InterPro" id="IPR003583">
    <property type="entry name" value="Hlx-hairpin-Hlx_DNA-bd_motif"/>
</dbReference>
<keyword evidence="1 7" id="KW-0963">Cytoplasm</keyword>
<dbReference type="Pfam" id="PF22920">
    <property type="entry name" value="UvrC_RNaseH"/>
    <property type="match status" value="1"/>
</dbReference>
<dbReference type="FunFam" id="3.40.1440.10:FF:000001">
    <property type="entry name" value="UvrABC system protein C"/>
    <property type="match status" value="1"/>
</dbReference>
<name>A0A1B4V418_9GAMM</name>
<dbReference type="Pfam" id="PF01541">
    <property type="entry name" value="GIY-YIG"/>
    <property type="match status" value="1"/>
</dbReference>
<evidence type="ECO:0000259" key="9">
    <source>
        <dbReference type="PROSITE" id="PS50151"/>
    </source>
</evidence>
<dbReference type="SUPFAM" id="SSF46600">
    <property type="entry name" value="C-terminal UvrC-binding domain of UvrB"/>
    <property type="match status" value="1"/>
</dbReference>
<keyword evidence="2 7" id="KW-0227">DNA damage</keyword>
<evidence type="ECO:0000256" key="7">
    <source>
        <dbReference type="HAMAP-Rule" id="MF_00203"/>
    </source>
</evidence>
<evidence type="ECO:0000313" key="12">
    <source>
        <dbReference type="EMBL" id="BAU48266.1"/>
    </source>
</evidence>
<comment type="subunit">
    <text evidence="7">Interacts with UvrB in an incision complex.</text>
</comment>
<comment type="function">
    <text evidence="7">The UvrABC repair system catalyzes the recognition and processing of DNA lesions. UvrC both incises the 5' and 3' sides of the lesion. The N-terminal half is responsible for the 3' incision and the C-terminal half is responsible for the 5' incision.</text>
</comment>
<evidence type="ECO:0000256" key="3">
    <source>
        <dbReference type="ARBA" id="ARBA00022769"/>
    </source>
</evidence>
<dbReference type="SUPFAM" id="SSF47781">
    <property type="entry name" value="RuvA domain 2-like"/>
    <property type="match status" value="1"/>
</dbReference>
<dbReference type="HAMAP" id="MF_00203">
    <property type="entry name" value="UvrC"/>
    <property type="match status" value="1"/>
</dbReference>
<dbReference type="OrthoDB" id="9804933at2"/>
<dbReference type="GO" id="GO:0005737">
    <property type="term" value="C:cytoplasm"/>
    <property type="evidence" value="ECO:0007669"/>
    <property type="project" value="UniProtKB-SubCell"/>
</dbReference>
<sequence>MNAPELQQTLKDLPAGPGVYRFLGPDGEVLYVGKARSLRKRVASYFRAAGQGLSPKVQAMVARTERLEVTVTHTETEALLLENNLIKSLKPRYNVVLRDDKSYPYIFVSEAQEWPRLAFHRGAKREKGRYFGPYPSAAAVRESLNLLQKVFPVRQCEDSFFRNRSRPCLQYQIKRCSAPCVGLVEREHYLQDVRHAILFLEGKSRQVVEEMMKRMENAARREDYETAALYRDRIAALKRVQERQYITGRGGEADVLAVAMAGDAACIQVSFVRGGMNLGSKSFFPKPGQAGEAAEVLAAFLPQYYLNAGGAVGKPIPERIYLSHAISDEALLEEAFSQAAGRAIAIHAGTALRGAPRRWAKMAELNAAEELRRAANSRMHMEARFEALKDALDLEEIPGRVECFDISHTMGEAAVASCVVFDRNGPVKSDYRRFNIRDIEPGDDYGAIAQALERRYRKVKEGEGEPEISRRTPGQGGPGPAPENPSMSRQGRQVAKLPDMILIDGGKGQVSAAHAVLDELQIDDLALVGVAKGRERKPGLEQLFLWGRDGPTILPADSPALHLIQQIRDEAHRFAITGHRQRRARARTTSPLESIPGIGDKRRQALLRNLGGMREVARAGVEDLARVPGISPELARRIYDAFHEQEHQ</sequence>
<dbReference type="Pfam" id="PF08459">
    <property type="entry name" value="UvrC_RNaseH_dom"/>
    <property type="match status" value="1"/>
</dbReference>
<dbReference type="InterPro" id="IPR047296">
    <property type="entry name" value="GIY-YIG_UvrC_Cho"/>
</dbReference>
<dbReference type="GO" id="GO:0009432">
    <property type="term" value="P:SOS response"/>
    <property type="evidence" value="ECO:0007669"/>
    <property type="project" value="UniProtKB-UniRule"/>
</dbReference>
<comment type="subcellular location">
    <subcellularLocation>
        <location evidence="7">Cytoplasm</location>
    </subcellularLocation>
</comment>
<dbReference type="InterPro" id="IPR000305">
    <property type="entry name" value="GIY-YIG_endonuc"/>
</dbReference>
<gene>
    <name evidence="7" type="primary">uvrC</name>
    <name evidence="12" type="ORF">SVA_1709</name>
</gene>
<dbReference type="InterPro" id="IPR035901">
    <property type="entry name" value="GIY-YIG_endonuc_sf"/>
</dbReference>
<evidence type="ECO:0000313" key="13">
    <source>
        <dbReference type="Proteomes" id="UP000218899"/>
    </source>
</evidence>
<dbReference type="InterPro" id="IPR036876">
    <property type="entry name" value="UVR_dom_sf"/>
</dbReference>
<dbReference type="RefSeq" id="WP_096460798.1">
    <property type="nucleotide sequence ID" value="NZ_AP014936.1"/>
</dbReference>
<keyword evidence="13" id="KW-1185">Reference proteome</keyword>
<dbReference type="GO" id="GO:0009381">
    <property type="term" value="F:excinuclease ABC activity"/>
    <property type="evidence" value="ECO:0007669"/>
    <property type="project" value="UniProtKB-UniRule"/>
</dbReference>
<dbReference type="GO" id="GO:0006289">
    <property type="term" value="P:nucleotide-excision repair"/>
    <property type="evidence" value="ECO:0007669"/>
    <property type="project" value="UniProtKB-UniRule"/>
</dbReference>
<dbReference type="Pfam" id="PF14520">
    <property type="entry name" value="HHH_5"/>
    <property type="match status" value="1"/>
</dbReference>
<dbReference type="Gene3D" id="3.30.420.340">
    <property type="entry name" value="UvrC, RNAse H endonuclease domain"/>
    <property type="match status" value="1"/>
</dbReference>